<evidence type="ECO:0000256" key="2">
    <source>
        <dbReference type="SAM" id="MobiDB-lite"/>
    </source>
</evidence>
<dbReference type="RefSeq" id="WP_337718728.1">
    <property type="nucleotide sequence ID" value="NZ_JBBEGL010000014.1"/>
</dbReference>
<dbReference type="InterPro" id="IPR041522">
    <property type="entry name" value="CdaR_GGDEF"/>
</dbReference>
<organism evidence="5 6">
    <name type="scientific">Actinomycetospora aeridis</name>
    <dbReference type="NCBI Taxonomy" id="3129231"/>
    <lineage>
        <taxon>Bacteria</taxon>
        <taxon>Bacillati</taxon>
        <taxon>Actinomycetota</taxon>
        <taxon>Actinomycetes</taxon>
        <taxon>Pseudonocardiales</taxon>
        <taxon>Pseudonocardiaceae</taxon>
        <taxon>Actinomycetospora</taxon>
    </lineage>
</organism>
<feature type="region of interest" description="Disordered" evidence="2">
    <location>
        <begin position="1"/>
        <end position="26"/>
    </location>
</feature>
<dbReference type="InterPro" id="IPR051448">
    <property type="entry name" value="CdaR-like_regulators"/>
</dbReference>
<comment type="caution">
    <text evidence="5">The sequence shown here is derived from an EMBL/GenBank/DDBJ whole genome shotgun (WGS) entry which is preliminary data.</text>
</comment>
<keyword evidence="6" id="KW-1185">Reference proteome</keyword>
<name>A0ABU8NGL0_9PSEU</name>
<dbReference type="PANTHER" id="PTHR33744">
    <property type="entry name" value="CARBOHYDRATE DIACID REGULATOR"/>
    <property type="match status" value="1"/>
</dbReference>
<evidence type="ECO:0000259" key="3">
    <source>
        <dbReference type="Pfam" id="PF13556"/>
    </source>
</evidence>
<dbReference type="Pfam" id="PF13556">
    <property type="entry name" value="HTH_30"/>
    <property type="match status" value="1"/>
</dbReference>
<feature type="region of interest" description="Disordered" evidence="2">
    <location>
        <begin position="287"/>
        <end position="314"/>
    </location>
</feature>
<comment type="similarity">
    <text evidence="1">Belongs to the CdaR family.</text>
</comment>
<reference evidence="5 6" key="1">
    <citation type="submission" date="2024-03" db="EMBL/GenBank/DDBJ databases">
        <title>Actinomycetospora sp. OC33-EN06, a novel actinomycete isolated from wild orchid (Aerides multiflora).</title>
        <authorList>
            <person name="Suriyachadkun C."/>
        </authorList>
    </citation>
    <scope>NUCLEOTIDE SEQUENCE [LARGE SCALE GENOMIC DNA]</scope>
    <source>
        <strain evidence="5 6">OC33-EN06</strain>
    </source>
</reference>
<feature type="domain" description="CdaR GGDEF-like" evidence="4">
    <location>
        <begin position="219"/>
        <end position="361"/>
    </location>
</feature>
<dbReference type="EMBL" id="JBBEGL010000014">
    <property type="protein sequence ID" value="MEJ2890529.1"/>
    <property type="molecule type" value="Genomic_DNA"/>
</dbReference>
<accession>A0ABU8NGL0</accession>
<evidence type="ECO:0000259" key="4">
    <source>
        <dbReference type="Pfam" id="PF17853"/>
    </source>
</evidence>
<gene>
    <name evidence="5" type="ORF">WCD41_29005</name>
</gene>
<dbReference type="Pfam" id="PF17853">
    <property type="entry name" value="GGDEF_2"/>
    <property type="match status" value="1"/>
</dbReference>
<feature type="domain" description="PucR C-terminal helix-turn-helix" evidence="3">
    <location>
        <begin position="414"/>
        <end position="472"/>
    </location>
</feature>
<evidence type="ECO:0000313" key="5">
    <source>
        <dbReference type="EMBL" id="MEJ2890529.1"/>
    </source>
</evidence>
<dbReference type="Proteomes" id="UP001370100">
    <property type="component" value="Unassembled WGS sequence"/>
</dbReference>
<proteinExistence type="inferred from homology"/>
<dbReference type="PANTHER" id="PTHR33744:SF1">
    <property type="entry name" value="DNA-BINDING TRANSCRIPTIONAL ACTIVATOR ADER"/>
    <property type="match status" value="1"/>
</dbReference>
<evidence type="ECO:0000313" key="6">
    <source>
        <dbReference type="Proteomes" id="UP001370100"/>
    </source>
</evidence>
<sequence length="485" mass="52108">MASRGRFGDSQPNGDGASSDGGPDLSDRQARIAVEAALTREYRFQQKLSQALTADVPEQGIAEVLQEHLGLDVAVEDPFGHVLARGGAGAEATYPRLTRAQRDRLVDAARRMSGPVRVRDQLASVAASRGTLLGLIVVLDPQGTLEPDGKTPELDARPGGPIAGALHAIGLATGALTLHLLHRRHLARTELRLRHDLVETVLLECDQDGLEAEVDRRVGRASALSHDLTGPHRVLAVRPRHGHWPDGEAVGDLVEQAARSLDMPYLGTLRGQTAILVCGTPRAWQTESGSATAPWSGRPTMGPGAGATRTSEPCSGSAWQAVHDAFTHVLQDVPAVGVGSFVDRPEHLPRSYREAMQALTVRTRQADPRGLITFEDLGLYRLLATPEGRREAGAFVEDWIGSLLAYDSERQADLVHTLGVYLDQGGNYDATAAALHIHRSTLRYRLQRVRELSGHDLAHTDTRLNLHVAVRAAVVADPAVLPASG</sequence>
<dbReference type="InterPro" id="IPR042070">
    <property type="entry name" value="PucR_C-HTH_sf"/>
</dbReference>
<evidence type="ECO:0000256" key="1">
    <source>
        <dbReference type="ARBA" id="ARBA00006754"/>
    </source>
</evidence>
<protein>
    <submittedName>
        <fullName evidence="5">Helix-turn-helix domain-containing protein</fullName>
    </submittedName>
</protein>
<dbReference type="InterPro" id="IPR025736">
    <property type="entry name" value="PucR_C-HTH_dom"/>
</dbReference>
<dbReference type="Gene3D" id="1.10.10.2840">
    <property type="entry name" value="PucR C-terminal helix-turn-helix domain"/>
    <property type="match status" value="1"/>
</dbReference>